<evidence type="ECO:0000259" key="7">
    <source>
        <dbReference type="Pfam" id="PF17917"/>
    </source>
</evidence>
<proteinExistence type="predicted"/>
<evidence type="ECO:0000256" key="4">
    <source>
        <dbReference type="ARBA" id="ARBA00022759"/>
    </source>
</evidence>
<dbReference type="PANTHER" id="PTHR37984:SF5">
    <property type="entry name" value="PROTEIN NYNRIN-LIKE"/>
    <property type="match status" value="1"/>
</dbReference>
<reference evidence="8" key="1">
    <citation type="submission" date="2023-08" db="EMBL/GenBank/DDBJ databases">
        <title>A de novo genome assembly of Solanum verrucosum Schlechtendal, a Mexican diploid species geographically isolated from the other diploid A-genome species in potato relatives.</title>
        <authorList>
            <person name="Hosaka K."/>
        </authorList>
    </citation>
    <scope>NUCLEOTIDE SEQUENCE</scope>
    <source>
        <tissue evidence="8">Young leaves</tissue>
    </source>
</reference>
<dbReference type="PANTHER" id="PTHR37984">
    <property type="entry name" value="PROTEIN CBG26694"/>
    <property type="match status" value="1"/>
</dbReference>
<keyword evidence="6" id="KW-0695">RNA-directed DNA polymerase</keyword>
<evidence type="ECO:0000256" key="6">
    <source>
        <dbReference type="ARBA" id="ARBA00022918"/>
    </source>
</evidence>
<dbReference type="Pfam" id="PF17917">
    <property type="entry name" value="RT_RNaseH"/>
    <property type="match status" value="1"/>
</dbReference>
<sequence length="182" mass="21335">MGIDYQKLSKDTIKNKYPILRIDYLFDQLHVSGEGVQVDPKKTEVVKNWPRPLSASDIQSFLALVGYYRKFVEGFSFIASPLTMLTQKKVNFRWLEAWFVVYYDASRVGLGYVLRQHGKVIAYASRKLKVHEKNYMTHDLELAAVVFALKIWKHYLCGVHVDMFTNHKSLKYMFTHKDLNLH</sequence>
<dbReference type="InterPro" id="IPR050951">
    <property type="entry name" value="Retrovirus_Pol_polyprotein"/>
</dbReference>
<dbReference type="Proteomes" id="UP001234989">
    <property type="component" value="Chromosome 9"/>
</dbReference>
<evidence type="ECO:0000256" key="3">
    <source>
        <dbReference type="ARBA" id="ARBA00022722"/>
    </source>
</evidence>
<evidence type="ECO:0000256" key="5">
    <source>
        <dbReference type="ARBA" id="ARBA00022801"/>
    </source>
</evidence>
<keyword evidence="1" id="KW-0808">Transferase</keyword>
<keyword evidence="9" id="KW-1185">Reference proteome</keyword>
<dbReference type="Gene3D" id="3.30.70.270">
    <property type="match status" value="1"/>
</dbReference>
<dbReference type="GO" id="GO:0004519">
    <property type="term" value="F:endonuclease activity"/>
    <property type="evidence" value="ECO:0007669"/>
    <property type="project" value="UniProtKB-KW"/>
</dbReference>
<dbReference type="CDD" id="cd09274">
    <property type="entry name" value="RNase_HI_RT_Ty3"/>
    <property type="match status" value="1"/>
</dbReference>
<protein>
    <recommendedName>
        <fullName evidence="7">Reverse transcriptase RNase H-like domain-containing protein</fullName>
    </recommendedName>
</protein>
<evidence type="ECO:0000313" key="8">
    <source>
        <dbReference type="EMBL" id="WMV45669.1"/>
    </source>
</evidence>
<dbReference type="SUPFAM" id="SSF56672">
    <property type="entry name" value="DNA/RNA polymerases"/>
    <property type="match status" value="1"/>
</dbReference>
<dbReference type="AlphaFoldDB" id="A0AAF0UGY4"/>
<gene>
    <name evidence="8" type="ORF">MTR67_039054</name>
</gene>
<name>A0AAF0UGY4_SOLVR</name>
<keyword evidence="4" id="KW-0255">Endonuclease</keyword>
<accession>A0AAF0UGY4</accession>
<organism evidence="8 9">
    <name type="scientific">Solanum verrucosum</name>
    <dbReference type="NCBI Taxonomy" id="315347"/>
    <lineage>
        <taxon>Eukaryota</taxon>
        <taxon>Viridiplantae</taxon>
        <taxon>Streptophyta</taxon>
        <taxon>Embryophyta</taxon>
        <taxon>Tracheophyta</taxon>
        <taxon>Spermatophyta</taxon>
        <taxon>Magnoliopsida</taxon>
        <taxon>eudicotyledons</taxon>
        <taxon>Gunneridae</taxon>
        <taxon>Pentapetalae</taxon>
        <taxon>asterids</taxon>
        <taxon>lamiids</taxon>
        <taxon>Solanales</taxon>
        <taxon>Solanaceae</taxon>
        <taxon>Solanoideae</taxon>
        <taxon>Solaneae</taxon>
        <taxon>Solanum</taxon>
    </lineage>
</organism>
<keyword evidence="5" id="KW-0378">Hydrolase</keyword>
<evidence type="ECO:0000256" key="1">
    <source>
        <dbReference type="ARBA" id="ARBA00022679"/>
    </source>
</evidence>
<dbReference type="InterPro" id="IPR043128">
    <property type="entry name" value="Rev_trsase/Diguanyl_cyclase"/>
</dbReference>
<dbReference type="EMBL" id="CP133620">
    <property type="protein sequence ID" value="WMV45669.1"/>
    <property type="molecule type" value="Genomic_DNA"/>
</dbReference>
<dbReference type="GO" id="GO:0016787">
    <property type="term" value="F:hydrolase activity"/>
    <property type="evidence" value="ECO:0007669"/>
    <property type="project" value="UniProtKB-KW"/>
</dbReference>
<dbReference type="InterPro" id="IPR041373">
    <property type="entry name" value="RT_RNaseH"/>
</dbReference>
<keyword evidence="2" id="KW-0548">Nucleotidyltransferase</keyword>
<evidence type="ECO:0000256" key="2">
    <source>
        <dbReference type="ARBA" id="ARBA00022695"/>
    </source>
</evidence>
<dbReference type="GO" id="GO:0003964">
    <property type="term" value="F:RNA-directed DNA polymerase activity"/>
    <property type="evidence" value="ECO:0007669"/>
    <property type="project" value="UniProtKB-KW"/>
</dbReference>
<keyword evidence="3" id="KW-0540">Nuclease</keyword>
<evidence type="ECO:0000313" key="9">
    <source>
        <dbReference type="Proteomes" id="UP001234989"/>
    </source>
</evidence>
<feature type="domain" description="Reverse transcriptase RNase H-like" evidence="7">
    <location>
        <begin position="98"/>
        <end position="180"/>
    </location>
</feature>
<dbReference type="InterPro" id="IPR043502">
    <property type="entry name" value="DNA/RNA_pol_sf"/>
</dbReference>